<protein>
    <submittedName>
        <fullName evidence="2">Uncharacterized protein</fullName>
    </submittedName>
</protein>
<evidence type="ECO:0000313" key="3">
    <source>
        <dbReference type="Proteomes" id="UP000235672"/>
    </source>
</evidence>
<dbReference type="STRING" id="1745343.A0A2J6PWG4"/>
<sequence length="110" mass="12163">MTPLKQDYRQPAQTKEKWWLDNGQPARSALKPPQQGVIPNPNRPSDPYTLTDEPDWVTISRIIASRQLSIKSIAPPPPSPRNPNSNSANGTRSIPPPLNPTSLVKAHDVL</sequence>
<evidence type="ECO:0000256" key="1">
    <source>
        <dbReference type="SAM" id="MobiDB-lite"/>
    </source>
</evidence>
<proteinExistence type="predicted"/>
<accession>A0A2J6PWG4</accession>
<dbReference type="AlphaFoldDB" id="A0A2J6PWG4"/>
<evidence type="ECO:0000313" key="2">
    <source>
        <dbReference type="EMBL" id="PMD18372.1"/>
    </source>
</evidence>
<gene>
    <name evidence="2" type="ORF">NA56DRAFT_661621</name>
</gene>
<name>A0A2J6PWG4_9HELO</name>
<dbReference type="EMBL" id="KZ613495">
    <property type="protein sequence ID" value="PMD18372.1"/>
    <property type="molecule type" value="Genomic_DNA"/>
</dbReference>
<reference evidence="2 3" key="1">
    <citation type="submission" date="2016-05" db="EMBL/GenBank/DDBJ databases">
        <title>A degradative enzymes factory behind the ericoid mycorrhizal symbiosis.</title>
        <authorList>
            <consortium name="DOE Joint Genome Institute"/>
            <person name="Martino E."/>
            <person name="Morin E."/>
            <person name="Grelet G."/>
            <person name="Kuo A."/>
            <person name="Kohler A."/>
            <person name="Daghino S."/>
            <person name="Barry K."/>
            <person name="Choi C."/>
            <person name="Cichocki N."/>
            <person name="Clum A."/>
            <person name="Copeland A."/>
            <person name="Hainaut M."/>
            <person name="Haridas S."/>
            <person name="Labutti K."/>
            <person name="Lindquist E."/>
            <person name="Lipzen A."/>
            <person name="Khouja H.-R."/>
            <person name="Murat C."/>
            <person name="Ohm R."/>
            <person name="Olson A."/>
            <person name="Spatafora J."/>
            <person name="Veneault-Fourrey C."/>
            <person name="Henrissat B."/>
            <person name="Grigoriev I."/>
            <person name="Martin F."/>
            <person name="Perotto S."/>
        </authorList>
    </citation>
    <scope>NUCLEOTIDE SEQUENCE [LARGE SCALE GENOMIC DNA]</scope>
    <source>
        <strain evidence="2 3">UAMH 7357</strain>
    </source>
</reference>
<keyword evidence="3" id="KW-1185">Reference proteome</keyword>
<feature type="region of interest" description="Disordered" evidence="1">
    <location>
        <begin position="1"/>
        <end position="52"/>
    </location>
</feature>
<organism evidence="2 3">
    <name type="scientific">Hyaloscypha hepaticicola</name>
    <dbReference type="NCBI Taxonomy" id="2082293"/>
    <lineage>
        <taxon>Eukaryota</taxon>
        <taxon>Fungi</taxon>
        <taxon>Dikarya</taxon>
        <taxon>Ascomycota</taxon>
        <taxon>Pezizomycotina</taxon>
        <taxon>Leotiomycetes</taxon>
        <taxon>Helotiales</taxon>
        <taxon>Hyaloscyphaceae</taxon>
        <taxon>Hyaloscypha</taxon>
    </lineage>
</organism>
<feature type="region of interest" description="Disordered" evidence="1">
    <location>
        <begin position="68"/>
        <end position="110"/>
    </location>
</feature>
<dbReference type="Proteomes" id="UP000235672">
    <property type="component" value="Unassembled WGS sequence"/>
</dbReference>